<dbReference type="AlphaFoldDB" id="A0AAD7N473"/>
<feature type="compositionally biased region" description="Basic residues" evidence="1">
    <location>
        <begin position="102"/>
        <end position="114"/>
    </location>
</feature>
<dbReference type="EMBL" id="JARJLG010000111">
    <property type="protein sequence ID" value="KAJ7743694.1"/>
    <property type="molecule type" value="Genomic_DNA"/>
</dbReference>
<accession>A0AAD7N473</accession>
<gene>
    <name evidence="2" type="ORF">DFH07DRAFT_979441</name>
</gene>
<evidence type="ECO:0000313" key="3">
    <source>
        <dbReference type="Proteomes" id="UP001215280"/>
    </source>
</evidence>
<protein>
    <submittedName>
        <fullName evidence="2">Uncharacterized protein</fullName>
    </submittedName>
</protein>
<evidence type="ECO:0000256" key="1">
    <source>
        <dbReference type="SAM" id="MobiDB-lite"/>
    </source>
</evidence>
<evidence type="ECO:0000313" key="2">
    <source>
        <dbReference type="EMBL" id="KAJ7743694.1"/>
    </source>
</evidence>
<dbReference type="Proteomes" id="UP001215280">
    <property type="component" value="Unassembled WGS sequence"/>
</dbReference>
<sequence>MDPRNPTYVLPPYIPPHHFYPDATTASGPGYGTLPPPSAPFGAPNPTPTASPTPPGAPIRWSQSPVSTPVKRGHGRPTGLGLKTAAKKCAANNSAKVAAAKTKARPKAPAKKTKTTASQAQKENNALTGANEPINISDSENEEDESGHRRWADGDENKFYNFILGLDVEGECHFTQHQKNPNHVYKRASELLFDGKCSPKLIKGLWTRSMDTFTWMVAFEGFTGNGGGDPDSDDPTAILKSHLDGARKAGLVVSSLRPDIIKTWNDNGWWDLFNDHLGSSAKVSREIVRNSALALSDVEDHENSDDCINPVLLAESHAGQTTTVLQTPRPRKNPATIVSESKHMPANHFRSQSTSSFGNIGEYVKIKLVSEEKLHLEQERAKAKVIKGKVEMAEKVLEMNGTTDEVKAAANEFLLGLFK</sequence>
<comment type="caution">
    <text evidence="2">The sequence shown here is derived from an EMBL/GenBank/DDBJ whole genome shotgun (WGS) entry which is preliminary data.</text>
</comment>
<keyword evidence="3" id="KW-1185">Reference proteome</keyword>
<name>A0AAD7N473_9AGAR</name>
<organism evidence="2 3">
    <name type="scientific">Mycena maculata</name>
    <dbReference type="NCBI Taxonomy" id="230809"/>
    <lineage>
        <taxon>Eukaryota</taxon>
        <taxon>Fungi</taxon>
        <taxon>Dikarya</taxon>
        <taxon>Basidiomycota</taxon>
        <taxon>Agaricomycotina</taxon>
        <taxon>Agaricomycetes</taxon>
        <taxon>Agaricomycetidae</taxon>
        <taxon>Agaricales</taxon>
        <taxon>Marasmiineae</taxon>
        <taxon>Mycenaceae</taxon>
        <taxon>Mycena</taxon>
    </lineage>
</organism>
<proteinExistence type="predicted"/>
<feature type="compositionally biased region" description="Pro residues" evidence="1">
    <location>
        <begin position="34"/>
        <end position="57"/>
    </location>
</feature>
<feature type="region of interest" description="Disordered" evidence="1">
    <location>
        <begin position="97"/>
        <end position="152"/>
    </location>
</feature>
<reference evidence="2" key="1">
    <citation type="submission" date="2023-03" db="EMBL/GenBank/DDBJ databases">
        <title>Massive genome expansion in bonnet fungi (Mycena s.s.) driven by repeated elements and novel gene families across ecological guilds.</title>
        <authorList>
            <consortium name="Lawrence Berkeley National Laboratory"/>
            <person name="Harder C.B."/>
            <person name="Miyauchi S."/>
            <person name="Viragh M."/>
            <person name="Kuo A."/>
            <person name="Thoen E."/>
            <person name="Andreopoulos B."/>
            <person name="Lu D."/>
            <person name="Skrede I."/>
            <person name="Drula E."/>
            <person name="Henrissat B."/>
            <person name="Morin E."/>
            <person name="Kohler A."/>
            <person name="Barry K."/>
            <person name="LaButti K."/>
            <person name="Morin E."/>
            <person name="Salamov A."/>
            <person name="Lipzen A."/>
            <person name="Mereny Z."/>
            <person name="Hegedus B."/>
            <person name="Baldrian P."/>
            <person name="Stursova M."/>
            <person name="Weitz H."/>
            <person name="Taylor A."/>
            <person name="Grigoriev I.V."/>
            <person name="Nagy L.G."/>
            <person name="Martin F."/>
            <person name="Kauserud H."/>
        </authorList>
    </citation>
    <scope>NUCLEOTIDE SEQUENCE</scope>
    <source>
        <strain evidence="2">CBHHK188m</strain>
    </source>
</reference>
<feature type="region of interest" description="Disordered" evidence="1">
    <location>
        <begin position="1"/>
        <end position="79"/>
    </location>
</feature>